<evidence type="ECO:0000256" key="3">
    <source>
        <dbReference type="ARBA" id="ARBA00022475"/>
    </source>
</evidence>
<dbReference type="SUPFAM" id="SSF48726">
    <property type="entry name" value="Immunoglobulin"/>
    <property type="match status" value="3"/>
</dbReference>
<dbReference type="GeneTree" id="ENSGT00940000156028"/>
<dbReference type="Ensembl" id="ENSVURT00010020727.1">
    <property type="protein sequence ID" value="ENSVURP00010018239.1"/>
    <property type="gene ID" value="ENSVURG00010013903.1"/>
</dbReference>
<dbReference type="GO" id="GO:0009566">
    <property type="term" value="P:fertilization"/>
    <property type="evidence" value="ECO:0007669"/>
    <property type="project" value="Ensembl"/>
</dbReference>
<evidence type="ECO:0000259" key="22">
    <source>
        <dbReference type="PROSITE" id="PS50835"/>
    </source>
</evidence>
<keyword evidence="13" id="KW-0325">Glycoprotein</keyword>
<dbReference type="GO" id="GO:0043296">
    <property type="term" value="C:apical junction complex"/>
    <property type="evidence" value="ECO:0007669"/>
    <property type="project" value="Ensembl"/>
</dbReference>
<dbReference type="RefSeq" id="XP_027723827.1">
    <property type="nucleotide sequence ID" value="XM_027868026.1"/>
</dbReference>
<dbReference type="FunFam" id="2.60.40.10:FF:000298">
    <property type="entry name" value="Nectin cell adhesion molecule 3"/>
    <property type="match status" value="1"/>
</dbReference>
<dbReference type="AlphaFoldDB" id="A0A4X2L0Q7"/>
<keyword evidence="12" id="KW-1015">Disulfide bond</keyword>
<evidence type="ECO:0000313" key="24">
    <source>
        <dbReference type="Proteomes" id="UP000314987"/>
    </source>
</evidence>
<feature type="domain" description="Ig-like" evidence="22">
    <location>
        <begin position="168"/>
        <end position="256"/>
    </location>
</feature>
<evidence type="ECO:0000256" key="14">
    <source>
        <dbReference type="ARBA" id="ARBA00023257"/>
    </source>
</evidence>
<dbReference type="GO" id="GO:0098686">
    <property type="term" value="C:hippocampal mossy fiber to CA3 synapse"/>
    <property type="evidence" value="ECO:0007669"/>
    <property type="project" value="Ensembl"/>
</dbReference>
<dbReference type="GO" id="GO:1902414">
    <property type="term" value="P:protein localization to cell junction"/>
    <property type="evidence" value="ECO:0007669"/>
    <property type="project" value="Ensembl"/>
</dbReference>
<comment type="subunit">
    <text evidence="17">Cis- and trans-homodimer. Can form trans-heterodimers with NECTIN1, NECTIN2, PVR, IGSF4B/Necl-1 and with IGSF4. Interaction between NECTIN1 and NECTIN3 on the pre- and postsynaptic sites, respectively, initiates the formation of puncta adherentia junctions between axons and dendrites. Interacts (via Cytoplasmic domain) with AFDN, providing a connection with the actin cytoskeleton. Binds with low affinity to TIGIT.</text>
</comment>
<comment type="subcellular location">
    <subcellularLocation>
        <location evidence="1">Cell junction</location>
        <location evidence="1">Adherens junction</location>
    </subcellularLocation>
    <subcellularLocation>
        <location evidence="16">Postsynaptic cell membrane</location>
        <topology evidence="16">Single-pass type I membrane protein</topology>
    </subcellularLocation>
</comment>
<dbReference type="GO" id="GO:0007156">
    <property type="term" value="P:homophilic cell adhesion via plasma membrane adhesion molecules"/>
    <property type="evidence" value="ECO:0007669"/>
    <property type="project" value="Ensembl"/>
</dbReference>
<keyword evidence="3" id="KW-1003">Cell membrane</keyword>
<evidence type="ECO:0000256" key="11">
    <source>
        <dbReference type="ARBA" id="ARBA00023136"/>
    </source>
</evidence>
<keyword evidence="5" id="KW-0732">Signal</keyword>
<name>A0A4X2L0Q7_VOMUR</name>
<dbReference type="PANTHER" id="PTHR23277">
    <property type="entry name" value="NECTIN-RELATED"/>
    <property type="match status" value="1"/>
</dbReference>
<keyword evidence="11 21" id="KW-0472">Membrane</keyword>
<accession>A0A4X2L0Q7</accession>
<dbReference type="InterPro" id="IPR003599">
    <property type="entry name" value="Ig_sub"/>
</dbReference>
<dbReference type="Pfam" id="PF13927">
    <property type="entry name" value="Ig_3"/>
    <property type="match status" value="1"/>
</dbReference>
<reference evidence="24" key="1">
    <citation type="submission" date="2018-12" db="EMBL/GenBank/DDBJ databases">
        <authorList>
            <person name="Yazar S."/>
        </authorList>
    </citation>
    <scope>NUCLEOTIDE SEQUENCE [LARGE SCALE GENOMIC DNA]</scope>
</reference>
<reference evidence="23" key="2">
    <citation type="submission" date="2025-08" db="UniProtKB">
        <authorList>
            <consortium name="Ensembl"/>
        </authorList>
    </citation>
    <scope>IDENTIFICATION</scope>
</reference>
<dbReference type="Proteomes" id="UP000314987">
    <property type="component" value="Unassembled WGS sequence"/>
</dbReference>
<dbReference type="GO" id="GO:0150052">
    <property type="term" value="P:regulation of postsynapse assembly"/>
    <property type="evidence" value="ECO:0007669"/>
    <property type="project" value="Ensembl"/>
</dbReference>
<keyword evidence="8" id="KW-0965">Cell junction</keyword>
<evidence type="ECO:0000256" key="8">
    <source>
        <dbReference type="ARBA" id="ARBA00022949"/>
    </source>
</evidence>
<dbReference type="GeneID" id="114047236"/>
<organism evidence="23 24">
    <name type="scientific">Vombatus ursinus</name>
    <name type="common">Common wombat</name>
    <dbReference type="NCBI Taxonomy" id="29139"/>
    <lineage>
        <taxon>Eukaryota</taxon>
        <taxon>Metazoa</taxon>
        <taxon>Chordata</taxon>
        <taxon>Craniata</taxon>
        <taxon>Vertebrata</taxon>
        <taxon>Euteleostomi</taxon>
        <taxon>Mammalia</taxon>
        <taxon>Metatheria</taxon>
        <taxon>Diprotodontia</taxon>
        <taxon>Vombatidae</taxon>
        <taxon>Vombatus</taxon>
    </lineage>
</organism>
<dbReference type="PROSITE" id="PS50835">
    <property type="entry name" value="IG_LIKE"/>
    <property type="match status" value="3"/>
</dbReference>
<evidence type="ECO:0000256" key="15">
    <source>
        <dbReference type="ARBA" id="ARBA00023319"/>
    </source>
</evidence>
<dbReference type="Pfam" id="PF08205">
    <property type="entry name" value="C2-set_2"/>
    <property type="match status" value="1"/>
</dbReference>
<dbReference type="GO" id="GO:0046718">
    <property type="term" value="P:symbiont entry into host cell"/>
    <property type="evidence" value="ECO:0007669"/>
    <property type="project" value="InterPro"/>
</dbReference>
<evidence type="ECO:0000256" key="6">
    <source>
        <dbReference type="ARBA" id="ARBA00022737"/>
    </source>
</evidence>
<dbReference type="GO" id="GO:0090103">
    <property type="term" value="P:cochlea morphogenesis"/>
    <property type="evidence" value="ECO:0007669"/>
    <property type="project" value="Ensembl"/>
</dbReference>
<evidence type="ECO:0000256" key="13">
    <source>
        <dbReference type="ARBA" id="ARBA00023180"/>
    </source>
</evidence>
<dbReference type="GO" id="GO:0042803">
    <property type="term" value="F:protein homodimerization activity"/>
    <property type="evidence" value="ECO:0007669"/>
    <property type="project" value="Ensembl"/>
</dbReference>
<feature type="domain" description="Ig-like" evidence="22">
    <location>
        <begin position="267"/>
        <end position="352"/>
    </location>
</feature>
<keyword evidence="15" id="KW-0393">Immunoglobulin domain</keyword>
<dbReference type="SMART" id="SM00409">
    <property type="entry name" value="IG"/>
    <property type="match status" value="2"/>
</dbReference>
<evidence type="ECO:0000313" key="23">
    <source>
        <dbReference type="Ensembl" id="ENSVURP00010018239.1"/>
    </source>
</evidence>
<keyword evidence="24" id="KW-1185">Reference proteome</keyword>
<proteinExistence type="inferred from homology"/>
<reference evidence="23" key="3">
    <citation type="submission" date="2025-09" db="UniProtKB">
        <authorList>
            <consortium name="Ensembl"/>
        </authorList>
    </citation>
    <scope>IDENTIFICATION</scope>
</reference>
<sequence>MARTPGPAPPYPGGGKAQLSSASAPGAQLFPLPPPLLLLLLFPLFFFSRFCGALAGPIVVEPYVTAVWGKNVSLKCIIEVNETITQVSWEKIQGKSSQTVAVHHPQYGFSVQEAYQGRVLFKNHSLNDATIVLRNIDFSDSGEYICKAVTFPLGNAQSSTTVTVLVEPTVSLRKGPYPLIDGGNETVAAICTAATGKPVAQIDWEGDLGEMESTVTSFPNETVTIVSQYKLIPTKFARGRRITCVVRHPALEKEIRYSFMLDIQYAPEVSVTGYDGNWFVGRMNVNLKCNADANPPPSQSKWSRLDGQWPDGLETSENTLYFINPLTYNYSGVYICKVTNSLGQRSARKIIYILDPPTTTTLPPTVQWRFSTVEFEDVDAPPKKLPFPLSTLATIKDGTIGTIIGGTVGGSLFLILVSVLVGIFFYRRRRTFRGDYFAKNYIPPSDMQKESQIDVLHQDELDSYPDSVKKENKHPVNNLISKDYLEEPDKSQWNNVDNLKRFERPMDYYEDIKMGMKFVGDESFDDNEDDLVSHVDGSVISRREWYV</sequence>
<dbReference type="GO" id="GO:0098839">
    <property type="term" value="C:postsynaptic density membrane"/>
    <property type="evidence" value="ECO:0007669"/>
    <property type="project" value="Ensembl"/>
</dbReference>
<dbReference type="GO" id="GO:0061951">
    <property type="term" value="P:establishment of protein localization to plasma membrane"/>
    <property type="evidence" value="ECO:0007669"/>
    <property type="project" value="Ensembl"/>
</dbReference>
<evidence type="ECO:0000256" key="18">
    <source>
        <dbReference type="ARBA" id="ARBA00069651"/>
    </source>
</evidence>
<evidence type="ECO:0000256" key="5">
    <source>
        <dbReference type="ARBA" id="ARBA00022729"/>
    </source>
</evidence>
<protein>
    <recommendedName>
        <fullName evidence="18">Nectin-3</fullName>
    </recommendedName>
    <alternativeName>
        <fullName evidence="19">Nectin cell adhesion molecule 3</fullName>
    </alternativeName>
    <alternativeName>
        <fullName evidence="20">Poliovirus receptor-related protein 3</fullName>
    </alternativeName>
</protein>
<keyword evidence="14" id="KW-0628">Postsynaptic cell membrane</keyword>
<dbReference type="OrthoDB" id="9442762at2759"/>
<dbReference type="InterPro" id="IPR013162">
    <property type="entry name" value="CD80_C2-set"/>
</dbReference>
<dbReference type="InterPro" id="IPR051427">
    <property type="entry name" value="Nectin/Nectin-like"/>
</dbReference>
<evidence type="ECO:0000256" key="12">
    <source>
        <dbReference type="ARBA" id="ARBA00023157"/>
    </source>
</evidence>
<evidence type="ECO:0000256" key="2">
    <source>
        <dbReference type="ARBA" id="ARBA00007810"/>
    </source>
</evidence>
<dbReference type="FunFam" id="2.60.40.10:FF:000511">
    <property type="entry name" value="Nectin cell adhesion molecule 3"/>
    <property type="match status" value="1"/>
</dbReference>
<dbReference type="GO" id="GO:0098631">
    <property type="term" value="F:cell adhesion mediator activity"/>
    <property type="evidence" value="ECO:0007669"/>
    <property type="project" value="Ensembl"/>
</dbReference>
<dbReference type="GO" id="GO:0044291">
    <property type="term" value="C:cell-cell contact zone"/>
    <property type="evidence" value="ECO:0007669"/>
    <property type="project" value="Ensembl"/>
</dbReference>
<evidence type="ECO:0000256" key="16">
    <source>
        <dbReference type="ARBA" id="ARBA00035006"/>
    </source>
</evidence>
<dbReference type="InterPro" id="IPR007110">
    <property type="entry name" value="Ig-like_dom"/>
</dbReference>
<dbReference type="STRING" id="29139.ENSVURP00010018239"/>
<evidence type="ECO:0000256" key="10">
    <source>
        <dbReference type="ARBA" id="ARBA00023018"/>
    </source>
</evidence>
<dbReference type="InterPro" id="IPR013106">
    <property type="entry name" value="Ig_V-set"/>
</dbReference>
<evidence type="ECO:0000256" key="20">
    <source>
        <dbReference type="ARBA" id="ARBA00083946"/>
    </source>
</evidence>
<dbReference type="CTD" id="25945"/>
<dbReference type="InterPro" id="IPR033320">
    <property type="entry name" value="IgC1_2_Nectin-3-4-like"/>
</dbReference>
<comment type="similarity">
    <text evidence="2">Belongs to the nectin family.</text>
</comment>
<dbReference type="FunFam" id="2.60.40.10:FF:000378">
    <property type="entry name" value="Nectin cell adhesion molecule 3"/>
    <property type="match status" value="1"/>
</dbReference>
<gene>
    <name evidence="23" type="primary">NECTIN3</name>
</gene>
<dbReference type="SMART" id="SM00408">
    <property type="entry name" value="IGc2"/>
    <property type="match status" value="2"/>
</dbReference>
<dbReference type="Pfam" id="PF07686">
    <property type="entry name" value="V-set"/>
    <property type="match status" value="1"/>
</dbReference>
<dbReference type="GO" id="GO:0005912">
    <property type="term" value="C:adherens junction"/>
    <property type="evidence" value="ECO:0007669"/>
    <property type="project" value="UniProtKB-SubCell"/>
</dbReference>
<evidence type="ECO:0000256" key="17">
    <source>
        <dbReference type="ARBA" id="ARBA00065327"/>
    </source>
</evidence>
<dbReference type="GO" id="GO:0002089">
    <property type="term" value="P:lens morphogenesis in camera-type eye"/>
    <property type="evidence" value="ECO:0007669"/>
    <property type="project" value="Ensembl"/>
</dbReference>
<keyword evidence="10" id="KW-0770">Synapse</keyword>
<dbReference type="InterPro" id="IPR036179">
    <property type="entry name" value="Ig-like_dom_sf"/>
</dbReference>
<dbReference type="Gene3D" id="2.60.40.10">
    <property type="entry name" value="Immunoglobulins"/>
    <property type="match status" value="3"/>
</dbReference>
<evidence type="ECO:0000256" key="4">
    <source>
        <dbReference type="ARBA" id="ARBA00022692"/>
    </source>
</evidence>
<keyword evidence="7" id="KW-0130">Cell adhesion</keyword>
<dbReference type="PANTHER" id="PTHR23277:SF12">
    <property type="entry name" value="NECTIN-3"/>
    <property type="match status" value="1"/>
</dbReference>
<dbReference type="CDD" id="cd07704">
    <property type="entry name" value="IgC1_2_Nectin-3-4_like"/>
    <property type="match status" value="1"/>
</dbReference>
<dbReference type="GO" id="GO:0007157">
    <property type="term" value="P:heterophilic cell-cell adhesion via plasma membrane cell adhesion molecules"/>
    <property type="evidence" value="ECO:0007669"/>
    <property type="project" value="Ensembl"/>
</dbReference>
<evidence type="ECO:0000256" key="1">
    <source>
        <dbReference type="ARBA" id="ARBA00004536"/>
    </source>
</evidence>
<feature type="transmembrane region" description="Helical" evidence="21">
    <location>
        <begin position="403"/>
        <end position="426"/>
    </location>
</feature>
<evidence type="ECO:0000256" key="9">
    <source>
        <dbReference type="ARBA" id="ARBA00022989"/>
    </source>
</evidence>
<evidence type="ECO:0000256" key="19">
    <source>
        <dbReference type="ARBA" id="ARBA00082570"/>
    </source>
</evidence>
<evidence type="ECO:0000256" key="21">
    <source>
        <dbReference type="SAM" id="Phobius"/>
    </source>
</evidence>
<dbReference type="GO" id="GO:0060042">
    <property type="term" value="P:retina morphogenesis in camera-type eye"/>
    <property type="evidence" value="ECO:0007669"/>
    <property type="project" value="Ensembl"/>
</dbReference>
<keyword evidence="6" id="KW-0677">Repeat</keyword>
<keyword evidence="9 21" id="KW-1133">Transmembrane helix</keyword>
<dbReference type="InterPro" id="IPR003598">
    <property type="entry name" value="Ig_sub2"/>
</dbReference>
<keyword evidence="4 21" id="KW-0812">Transmembrane</keyword>
<dbReference type="InterPro" id="IPR013783">
    <property type="entry name" value="Ig-like_fold"/>
</dbReference>
<feature type="domain" description="Ig-like" evidence="22">
    <location>
        <begin position="57"/>
        <end position="163"/>
    </location>
</feature>
<evidence type="ECO:0000256" key="7">
    <source>
        <dbReference type="ARBA" id="ARBA00022889"/>
    </source>
</evidence>